<feature type="region of interest" description="Disordered" evidence="2">
    <location>
        <begin position="1"/>
        <end position="20"/>
    </location>
</feature>
<dbReference type="PANTHER" id="PTHR23032">
    <property type="entry name" value="BRO1 DOMAIN-CONTAINING PROTEIN BROX"/>
    <property type="match status" value="1"/>
</dbReference>
<dbReference type="Gene3D" id="1.25.40.280">
    <property type="entry name" value="alix/aip1 like domains"/>
    <property type="match status" value="1"/>
</dbReference>
<evidence type="ECO:0000313" key="4">
    <source>
        <dbReference type="EMBL" id="CBG76416.1"/>
    </source>
</evidence>
<sequence length="453" mass="50734">MGCGLSREKDAGSGPRRRPGSVGEVVVFLPGLRVPRSVDFSQALAGRLDRGAVEKLSSLRARVVDMAMQESAAALKPKRRAAARHGSSTANLLQALDDYLPVLLGLVKEGSELRHRVQFVWTNQEDNAEETAMADAWPILCFFPGHTVMVMRQGFLKENVRDLLSIEFTSFSVFVLIMHHVLPMYTESRRATVDVFLKASGYLDCAIRQVLPQMSSELRRQLPVDLAEGNLKVLSLQALGQGVDMQLGLAIDSPKATLAVKRRLACEMVKYWHQIQESIPEIPVSDGWGKKHLLFVKWKYVEAKAAAYYFHGLILDEGNTEKSHGMAVAALQASEEFLKESKRASEAFHATPPTSRQDILPFEHFTFQIFLCFTLSIRTLQRWSPTLFGTAKYMLDKIPKDASSKVKINQDLYTQERVIGTPPPLPDFALALKPDDYDLPPLDPLWNKEDGRQ</sequence>
<dbReference type="CDD" id="cd09034">
    <property type="entry name" value="BRO1_Alix_like"/>
    <property type="match status" value="1"/>
</dbReference>
<evidence type="ECO:0000259" key="3">
    <source>
        <dbReference type="PROSITE" id="PS51180"/>
    </source>
</evidence>
<comment type="similarity">
    <text evidence="1">Belongs to the BROX family.</text>
</comment>
<gene>
    <name evidence="4" type="primary">OO_Ba0013J05-OO_Ba0033A15.3</name>
</gene>
<evidence type="ECO:0000256" key="2">
    <source>
        <dbReference type="SAM" id="MobiDB-lite"/>
    </source>
</evidence>
<name>D0ABE6_9ORYZ</name>
<dbReference type="InterPro" id="IPR038898">
    <property type="entry name" value="BROX"/>
</dbReference>
<reference evidence="4" key="1">
    <citation type="journal article" date="2009" name="J. Genet. Genomics">
        <title>Analysis of collinear regions of Oryza AA and CC genomes.</title>
        <authorList>
            <person name="Feng Q."/>
            <person name="Huang T."/>
            <person name="Zhao Q."/>
            <person name="Zhu J."/>
            <person name="Lin Z."/>
            <person name="Han B."/>
        </authorList>
    </citation>
    <scope>NUCLEOTIDE SEQUENCE</scope>
</reference>
<reference evidence="4" key="2">
    <citation type="submission" date="2009-09" db="EMBL/GenBank/DDBJ databases">
        <authorList>
            <person name="Han"/>
            <person name="B"/>
            <person name="Feng"/>
            <person name="Q"/>
            <person name="Huang"/>
            <person name="T"/>
            <person name="Zhao"/>
            <person name="Q"/>
            <person name="Zhu"/>
            <person name="J J.and.Lin."/>
            <person name="Z X."/>
        </authorList>
    </citation>
    <scope>NUCLEOTIDE SEQUENCE</scope>
</reference>
<evidence type="ECO:0000256" key="1">
    <source>
        <dbReference type="ARBA" id="ARBA00008901"/>
    </source>
</evidence>
<dbReference type="PROSITE" id="PS51180">
    <property type="entry name" value="BRO1"/>
    <property type="match status" value="1"/>
</dbReference>
<organism evidence="4">
    <name type="scientific">Oryza officinalis</name>
    <dbReference type="NCBI Taxonomy" id="4535"/>
    <lineage>
        <taxon>Eukaryota</taxon>
        <taxon>Viridiplantae</taxon>
        <taxon>Streptophyta</taxon>
        <taxon>Embryophyta</taxon>
        <taxon>Tracheophyta</taxon>
        <taxon>Spermatophyta</taxon>
        <taxon>Magnoliopsida</taxon>
        <taxon>Liliopsida</taxon>
        <taxon>Poales</taxon>
        <taxon>Poaceae</taxon>
        <taxon>BOP clade</taxon>
        <taxon>Oryzoideae</taxon>
        <taxon>Oryzeae</taxon>
        <taxon>Oryzinae</taxon>
        <taxon>Oryza</taxon>
    </lineage>
</organism>
<dbReference type="AlphaFoldDB" id="D0ABE6"/>
<dbReference type="EMBL" id="FP565616">
    <property type="protein sequence ID" value="CBG76416.1"/>
    <property type="molecule type" value="Genomic_DNA"/>
</dbReference>
<dbReference type="PANTHER" id="PTHR23032:SF13">
    <property type="entry name" value="BRO1 DOMAIN-CONTAINING PROTEIN BROX"/>
    <property type="match status" value="1"/>
</dbReference>
<feature type="domain" description="BRO1" evidence="3">
    <location>
        <begin position="26"/>
        <end position="453"/>
    </location>
</feature>
<feature type="compositionally biased region" description="Basic and acidic residues" evidence="2">
    <location>
        <begin position="1"/>
        <end position="11"/>
    </location>
</feature>
<dbReference type="SMART" id="SM01041">
    <property type="entry name" value="BRO1"/>
    <property type="match status" value="1"/>
</dbReference>
<dbReference type="InterPro" id="IPR038499">
    <property type="entry name" value="BRO1_sf"/>
</dbReference>
<accession>D0ABE6</accession>
<dbReference type="InterPro" id="IPR004328">
    <property type="entry name" value="BRO1_dom"/>
</dbReference>
<protein>
    <submittedName>
        <fullName evidence="4">OO_Ba0013J05-OO_Ba0033A15.3 protein</fullName>
    </submittedName>
</protein>
<proteinExistence type="inferred from homology"/>